<keyword evidence="1" id="KW-0472">Membrane</keyword>
<dbReference type="Pfam" id="PF16481">
    <property type="entry name" value="DUF5058"/>
    <property type="match status" value="1"/>
</dbReference>
<dbReference type="RefSeq" id="WP_191392875.1">
    <property type="nucleotide sequence ID" value="NZ_JACSNR010000003.1"/>
</dbReference>
<feature type="transmembrane region" description="Helical" evidence="1">
    <location>
        <begin position="165"/>
        <end position="183"/>
    </location>
</feature>
<proteinExistence type="predicted"/>
<organism evidence="2 3">
    <name type="scientific">Hydrogenoanaerobacterium saccharovorans</name>
    <dbReference type="NCBI Taxonomy" id="474960"/>
    <lineage>
        <taxon>Bacteria</taxon>
        <taxon>Bacillati</taxon>
        <taxon>Bacillota</taxon>
        <taxon>Clostridia</taxon>
        <taxon>Eubacteriales</taxon>
        <taxon>Oscillospiraceae</taxon>
        <taxon>Hydrogenoanaerobacterium</taxon>
    </lineage>
</organism>
<comment type="caution">
    <text evidence="2">The sequence shown here is derived from an EMBL/GenBank/DDBJ whole genome shotgun (WGS) entry which is preliminary data.</text>
</comment>
<dbReference type="InterPro" id="IPR032479">
    <property type="entry name" value="DUF5058"/>
</dbReference>
<name>A0ABS2GMK2_9FIRM</name>
<protein>
    <submittedName>
        <fullName evidence="2">DUF5058 family protein</fullName>
    </submittedName>
</protein>
<feature type="transmembrane region" description="Helical" evidence="1">
    <location>
        <begin position="189"/>
        <end position="207"/>
    </location>
</feature>
<dbReference type="PROSITE" id="PS51257">
    <property type="entry name" value="PROKAR_LIPOPROTEIN"/>
    <property type="match status" value="1"/>
</dbReference>
<feature type="transmembrane region" description="Helical" evidence="1">
    <location>
        <begin position="214"/>
        <end position="237"/>
    </location>
</feature>
<accession>A0ABS2GMK2</accession>
<keyword evidence="3" id="KW-1185">Reference proteome</keyword>
<keyword evidence="1" id="KW-1133">Transmembrane helix</keyword>
<dbReference type="EMBL" id="JACSNR010000003">
    <property type="protein sequence ID" value="MBM6922939.1"/>
    <property type="molecule type" value="Genomic_DNA"/>
</dbReference>
<gene>
    <name evidence="2" type="ORF">H9X81_04435</name>
</gene>
<feature type="transmembrane region" description="Helical" evidence="1">
    <location>
        <begin position="55"/>
        <end position="77"/>
    </location>
</feature>
<reference evidence="2 3" key="1">
    <citation type="journal article" date="2021" name="Sci. Rep.">
        <title>The distribution of antibiotic resistance genes in chicken gut microbiota commensals.</title>
        <authorList>
            <person name="Juricova H."/>
            <person name="Matiasovicova J."/>
            <person name="Kubasova T."/>
            <person name="Cejkova D."/>
            <person name="Rychlik I."/>
        </authorList>
    </citation>
    <scope>NUCLEOTIDE SEQUENCE [LARGE SCALE GENOMIC DNA]</scope>
    <source>
        <strain evidence="2 3">An564</strain>
    </source>
</reference>
<dbReference type="Proteomes" id="UP000724149">
    <property type="component" value="Unassembled WGS sequence"/>
</dbReference>
<sequence>MEAVKNLNGEMWIFAFLLIAIVVLQACWFLRLALRYNKKHNYFTKEEVGHLLKMGSVSVLGPAFSVVVVAISLIAMVGSGLTFMRVGVIGAAGYEMMIATTAAETIGVQFNTPEFNESVLVLCGFGMAFASIPYFISTPIELMIMDKAAAKAGGKAKDKPSFIPYLGKAAMMGLMGSFAVSYLASPINWVAFLTAAAVVILIIKRVAKTGKKGLMDWCITIAMLCGMTVAQIVSMLIA</sequence>
<evidence type="ECO:0000313" key="2">
    <source>
        <dbReference type="EMBL" id="MBM6922939.1"/>
    </source>
</evidence>
<evidence type="ECO:0000313" key="3">
    <source>
        <dbReference type="Proteomes" id="UP000724149"/>
    </source>
</evidence>
<keyword evidence="1" id="KW-0812">Transmembrane</keyword>
<feature type="transmembrane region" description="Helical" evidence="1">
    <location>
        <begin position="119"/>
        <end position="144"/>
    </location>
</feature>
<evidence type="ECO:0000256" key="1">
    <source>
        <dbReference type="SAM" id="Phobius"/>
    </source>
</evidence>
<feature type="transmembrane region" description="Helical" evidence="1">
    <location>
        <begin position="12"/>
        <end position="34"/>
    </location>
</feature>